<dbReference type="InterPro" id="IPR043428">
    <property type="entry name" value="LivM-like"/>
</dbReference>
<dbReference type="OrthoDB" id="9814461at2"/>
<comment type="caution">
    <text evidence="7">The sequence shown here is derived from an EMBL/GenBank/DDBJ whole genome shotgun (WGS) entry which is preliminary data.</text>
</comment>
<dbReference type="PANTHER" id="PTHR30482">
    <property type="entry name" value="HIGH-AFFINITY BRANCHED-CHAIN AMINO ACID TRANSPORT SYSTEM PERMEASE"/>
    <property type="match status" value="1"/>
</dbReference>
<organism evidence="7 8">
    <name type="scientific">Bradyrhizobium niftali</name>
    <dbReference type="NCBI Taxonomy" id="2560055"/>
    <lineage>
        <taxon>Bacteria</taxon>
        <taxon>Pseudomonadati</taxon>
        <taxon>Pseudomonadota</taxon>
        <taxon>Alphaproteobacteria</taxon>
        <taxon>Hyphomicrobiales</taxon>
        <taxon>Nitrobacteraceae</taxon>
        <taxon>Bradyrhizobium</taxon>
    </lineage>
</organism>
<keyword evidence="4 6" id="KW-1133">Transmembrane helix</keyword>
<evidence type="ECO:0000256" key="1">
    <source>
        <dbReference type="ARBA" id="ARBA00004651"/>
    </source>
</evidence>
<evidence type="ECO:0000256" key="5">
    <source>
        <dbReference type="ARBA" id="ARBA00023136"/>
    </source>
</evidence>
<keyword evidence="2" id="KW-1003">Cell membrane</keyword>
<dbReference type="AlphaFoldDB" id="A0A4Y9LXT1"/>
<dbReference type="GO" id="GO:0015658">
    <property type="term" value="F:branched-chain amino acid transmembrane transporter activity"/>
    <property type="evidence" value="ECO:0007669"/>
    <property type="project" value="InterPro"/>
</dbReference>
<feature type="transmembrane region" description="Helical" evidence="6">
    <location>
        <begin position="62"/>
        <end position="81"/>
    </location>
</feature>
<keyword evidence="3 6" id="KW-0812">Transmembrane</keyword>
<dbReference type="Proteomes" id="UP000297966">
    <property type="component" value="Unassembled WGS sequence"/>
</dbReference>
<name>A0A4Y9LXT1_9BRAD</name>
<gene>
    <name evidence="7" type="ORF">E4K65_15740</name>
</gene>
<feature type="transmembrane region" description="Helical" evidence="6">
    <location>
        <begin position="557"/>
        <end position="580"/>
    </location>
</feature>
<proteinExistence type="predicted"/>
<evidence type="ECO:0008006" key="9">
    <source>
        <dbReference type="Google" id="ProtNLM"/>
    </source>
</evidence>
<feature type="transmembrane region" description="Helical" evidence="6">
    <location>
        <begin position="521"/>
        <end position="545"/>
    </location>
</feature>
<accession>A0A4Y9LXT1</accession>
<feature type="transmembrane region" description="Helical" evidence="6">
    <location>
        <begin position="238"/>
        <end position="256"/>
    </location>
</feature>
<feature type="transmembrane region" description="Helical" evidence="6">
    <location>
        <begin position="393"/>
        <end position="411"/>
    </location>
</feature>
<reference evidence="7 8" key="1">
    <citation type="submission" date="2019-03" db="EMBL/GenBank/DDBJ databases">
        <title>Bradyrhizobium diversity isolated from nodules of Chamaecrista fasciculata.</title>
        <authorList>
            <person name="Klepa M.S."/>
            <person name="Urquiaga M.O."/>
            <person name="Hungria M."/>
            <person name="Delamuta J.R."/>
        </authorList>
    </citation>
    <scope>NUCLEOTIDE SEQUENCE [LARGE SCALE GENOMIC DNA]</scope>
    <source>
        <strain evidence="7 8">CNPSo 3448</strain>
    </source>
</reference>
<evidence type="ECO:0000256" key="2">
    <source>
        <dbReference type="ARBA" id="ARBA00022475"/>
    </source>
</evidence>
<feature type="transmembrane region" description="Helical" evidence="6">
    <location>
        <begin position="36"/>
        <end position="56"/>
    </location>
</feature>
<feature type="transmembrane region" description="Helical" evidence="6">
    <location>
        <begin position="472"/>
        <end position="489"/>
    </location>
</feature>
<feature type="transmembrane region" description="Helical" evidence="6">
    <location>
        <begin position="93"/>
        <end position="115"/>
    </location>
</feature>
<dbReference type="CDD" id="cd06582">
    <property type="entry name" value="TM_PBP1_LivH_like"/>
    <property type="match status" value="1"/>
</dbReference>
<feature type="transmembrane region" description="Helical" evidence="6">
    <location>
        <begin position="312"/>
        <end position="331"/>
    </location>
</feature>
<feature type="transmembrane region" description="Helical" evidence="6">
    <location>
        <begin position="143"/>
        <end position="162"/>
    </location>
</feature>
<protein>
    <recommendedName>
        <fullName evidence="9">ABC transporter permease</fullName>
    </recommendedName>
</protein>
<dbReference type="EMBL" id="SPQT01000007">
    <property type="protein sequence ID" value="TFV47684.1"/>
    <property type="molecule type" value="Genomic_DNA"/>
</dbReference>
<evidence type="ECO:0000313" key="7">
    <source>
        <dbReference type="EMBL" id="TFV47684.1"/>
    </source>
</evidence>
<dbReference type="Pfam" id="PF02653">
    <property type="entry name" value="BPD_transp_2"/>
    <property type="match status" value="2"/>
</dbReference>
<evidence type="ECO:0000256" key="3">
    <source>
        <dbReference type="ARBA" id="ARBA00022692"/>
    </source>
</evidence>
<keyword evidence="5 6" id="KW-0472">Membrane</keyword>
<evidence type="ECO:0000313" key="8">
    <source>
        <dbReference type="Proteomes" id="UP000297966"/>
    </source>
</evidence>
<sequence length="640" mass="66549">MIVPNLGPFVVSGLATGAVYALSAVAIVILFRASGVVNLAQGAIGALSAIIAWQIGNSGGPPWIGWIAGVIAAMAVSLAYGRLLAPRVAHSDPVVRAVATLGLALVLLGVMDFFWGEYGRVLRLPTDSLGVRILDVRVTYTRLIALGLTCLVTVGTIFFLGWTRMGLAMRALANRRDISAMLGVPVLTVDSWAWAMSGLIAGVSGILLANLARMQPLFLTFMVIPVIAAAIAGRVQSLGIAVAGGLAIGVIEAIGTPFPSVAPYRTLTPFVFAIVALVFLQRHGHPLISGGAGLGADDVRSGAPAGSPRHRALVGVAAGVATALVVALAVPEIASSYWLRVLTASAILALGSLATAIIYAQLGMVSLCQFALVGVGGWVALRSWHAIHWPFEMSLLCGGVGAALLGLIFGLPALRMRGLYLALVTLMIAGGFQVVITAIDFPDGGAGFIGKIYNGPRQYMDRPGLATTDAAYFRYCLGALVIGYLFVLWHQRSRAGRAWAMIRRSEACALSASVNIVAYKIWAFALAGFLAGICGGLLAGLIGTLDLTSFPASESVLLFAVTLIGGAYSWLGPILAGLLLRAVPGLLNDWHIDGNIATIVFGAGLLHALITAPGGVAGQILDTVGRIKVFARQVRREKAV</sequence>
<dbReference type="GO" id="GO:0005886">
    <property type="term" value="C:plasma membrane"/>
    <property type="evidence" value="ECO:0007669"/>
    <property type="project" value="UniProtKB-SubCell"/>
</dbReference>
<keyword evidence="8" id="KW-1185">Reference proteome</keyword>
<feature type="transmembrane region" description="Helical" evidence="6">
    <location>
        <begin position="262"/>
        <end position="280"/>
    </location>
</feature>
<dbReference type="CDD" id="cd06581">
    <property type="entry name" value="TM_PBP1_LivM_like"/>
    <property type="match status" value="1"/>
</dbReference>
<feature type="transmembrane region" description="Helical" evidence="6">
    <location>
        <begin position="337"/>
        <end position="360"/>
    </location>
</feature>
<feature type="transmembrane region" description="Helical" evidence="6">
    <location>
        <begin position="6"/>
        <end position="29"/>
    </location>
</feature>
<feature type="transmembrane region" description="Helical" evidence="6">
    <location>
        <begin position="418"/>
        <end position="439"/>
    </location>
</feature>
<feature type="transmembrane region" description="Helical" evidence="6">
    <location>
        <begin position="214"/>
        <end position="231"/>
    </location>
</feature>
<feature type="transmembrane region" description="Helical" evidence="6">
    <location>
        <begin position="367"/>
        <end position="387"/>
    </location>
</feature>
<evidence type="ECO:0000256" key="4">
    <source>
        <dbReference type="ARBA" id="ARBA00022989"/>
    </source>
</evidence>
<comment type="subcellular location">
    <subcellularLocation>
        <location evidence="1">Cell membrane</location>
        <topology evidence="1">Multi-pass membrane protein</topology>
    </subcellularLocation>
</comment>
<dbReference type="RefSeq" id="WP_135174949.1">
    <property type="nucleotide sequence ID" value="NZ_SPQT01000007.1"/>
</dbReference>
<dbReference type="InterPro" id="IPR001851">
    <property type="entry name" value="ABC_transp_permease"/>
</dbReference>
<feature type="transmembrane region" description="Helical" evidence="6">
    <location>
        <begin position="182"/>
        <end position="208"/>
    </location>
</feature>
<evidence type="ECO:0000256" key="6">
    <source>
        <dbReference type="SAM" id="Phobius"/>
    </source>
</evidence>
<dbReference type="PANTHER" id="PTHR30482:SF20">
    <property type="entry name" value="HIGH-AFFINITY BRANCHED-CHAIN AMINO ACID TRANSPORT SYSTEM PERMEASE PROTEIN LIVM"/>
    <property type="match status" value="1"/>
</dbReference>